<dbReference type="Proteomes" id="UP000323000">
    <property type="component" value="Chromosome 1"/>
</dbReference>
<keyword evidence="5" id="KW-1185">Reference proteome</keyword>
<evidence type="ECO:0000256" key="3">
    <source>
        <dbReference type="ARBA" id="ARBA00022679"/>
    </source>
</evidence>
<dbReference type="GO" id="GO:0080043">
    <property type="term" value="F:quercetin 3-O-glucosyltransferase activity"/>
    <property type="evidence" value="ECO:0007669"/>
    <property type="project" value="TreeGrafter"/>
</dbReference>
<proteinExistence type="inferred from homology"/>
<protein>
    <recommendedName>
        <fullName evidence="6">Glycosyltransferase</fullName>
    </recommendedName>
</protein>
<evidence type="ECO:0000313" key="4">
    <source>
        <dbReference type="EMBL" id="TXG74217.1"/>
    </source>
</evidence>
<dbReference type="OrthoDB" id="5835829at2759"/>
<keyword evidence="3" id="KW-0808">Transferase</keyword>
<gene>
    <name evidence="4" type="ORF">EZV62_002796</name>
</gene>
<dbReference type="PANTHER" id="PTHR11926:SF1494">
    <property type="entry name" value="FLAVONOL 3-O-GLUCOSYLTRANSFERASE UGT76E12-RELATED"/>
    <property type="match status" value="1"/>
</dbReference>
<comment type="caution">
    <text evidence="4">The sequence shown here is derived from an EMBL/GenBank/DDBJ whole genome shotgun (WGS) entry which is preliminary data.</text>
</comment>
<dbReference type="SUPFAM" id="SSF53756">
    <property type="entry name" value="UDP-Glycosyltransferase/glycogen phosphorylase"/>
    <property type="match status" value="1"/>
</dbReference>
<dbReference type="InterPro" id="IPR002213">
    <property type="entry name" value="UDP_glucos_trans"/>
</dbReference>
<dbReference type="GO" id="GO:0080044">
    <property type="term" value="F:quercetin 7-O-glucosyltransferase activity"/>
    <property type="evidence" value="ECO:0007669"/>
    <property type="project" value="TreeGrafter"/>
</dbReference>
<evidence type="ECO:0000313" key="5">
    <source>
        <dbReference type="Proteomes" id="UP000323000"/>
    </source>
</evidence>
<dbReference type="AlphaFoldDB" id="A0A5C7IY48"/>
<dbReference type="CDD" id="cd03784">
    <property type="entry name" value="GT1_Gtf-like"/>
    <property type="match status" value="1"/>
</dbReference>
<name>A0A5C7IY48_9ROSI</name>
<dbReference type="PANTHER" id="PTHR11926">
    <property type="entry name" value="GLUCOSYL/GLUCURONOSYL TRANSFERASES"/>
    <property type="match status" value="1"/>
</dbReference>
<evidence type="ECO:0000256" key="2">
    <source>
        <dbReference type="ARBA" id="ARBA00022676"/>
    </source>
</evidence>
<dbReference type="EMBL" id="VAHF01000001">
    <property type="protein sequence ID" value="TXG74217.1"/>
    <property type="molecule type" value="Genomic_DNA"/>
</dbReference>
<dbReference type="Pfam" id="PF00201">
    <property type="entry name" value="UDPGT"/>
    <property type="match status" value="1"/>
</dbReference>
<reference evidence="5" key="1">
    <citation type="journal article" date="2019" name="Gigascience">
        <title>De novo genome assembly of the endangered Acer yangbiense, a plant species with extremely small populations endemic to Yunnan Province, China.</title>
        <authorList>
            <person name="Yang J."/>
            <person name="Wariss H.M."/>
            <person name="Tao L."/>
            <person name="Zhang R."/>
            <person name="Yun Q."/>
            <person name="Hollingsworth P."/>
            <person name="Dao Z."/>
            <person name="Luo G."/>
            <person name="Guo H."/>
            <person name="Ma Y."/>
            <person name="Sun W."/>
        </authorList>
    </citation>
    <scope>NUCLEOTIDE SEQUENCE [LARGE SCALE GENOMIC DNA]</scope>
    <source>
        <strain evidence="5">cv. Malutang</strain>
    </source>
</reference>
<comment type="similarity">
    <text evidence="1">Belongs to the UDP-glycosyltransferase family.</text>
</comment>
<accession>A0A5C7IY48</accession>
<organism evidence="4 5">
    <name type="scientific">Acer yangbiense</name>
    <dbReference type="NCBI Taxonomy" id="1000413"/>
    <lineage>
        <taxon>Eukaryota</taxon>
        <taxon>Viridiplantae</taxon>
        <taxon>Streptophyta</taxon>
        <taxon>Embryophyta</taxon>
        <taxon>Tracheophyta</taxon>
        <taxon>Spermatophyta</taxon>
        <taxon>Magnoliopsida</taxon>
        <taxon>eudicotyledons</taxon>
        <taxon>Gunneridae</taxon>
        <taxon>Pentapetalae</taxon>
        <taxon>rosids</taxon>
        <taxon>malvids</taxon>
        <taxon>Sapindales</taxon>
        <taxon>Sapindaceae</taxon>
        <taxon>Hippocastanoideae</taxon>
        <taxon>Acereae</taxon>
        <taxon>Acer</taxon>
    </lineage>
</organism>
<evidence type="ECO:0000256" key="1">
    <source>
        <dbReference type="ARBA" id="ARBA00009995"/>
    </source>
</evidence>
<dbReference type="Gene3D" id="3.40.50.2000">
    <property type="entry name" value="Glycogen Phosphorylase B"/>
    <property type="match status" value="3"/>
</dbReference>
<evidence type="ECO:0008006" key="6">
    <source>
        <dbReference type="Google" id="ProtNLM"/>
    </source>
</evidence>
<sequence>MEKHGDGFHRLVLVPYLLQGHVTPLLQLGTILHSRGFSITVAHTKSYSPDTSSHPDFVFLPLPLDESMPSIHNNSVDFVTVITSLNSSCRVSLQELLIEMIQKQEQHERLPCIIYDSLMYSTKEVVHHLKLPSIMFDTSCATFMRVCPEIQKPGYSSFQDTSSAIVFNSSDCLERPSLTQLRQIYKVPILPIGPLHKLAPAASSSTTSSLIEEDKSCIAWLDKQTKNSVIYVSLGSIASLDEKELTEMAWGLANSKQPFLWVLRPGSVHGSEAIALFSNDFKENIGERGYIVKWAPQKQVLAHKAVGGFWSHCGWNSTIESISEGVPMICRPFFGDQNIKTRYISHVWRVGIELENDLQGEEIERAIRRLMVENEGEEMRQRAADLKQQLEISIQKGGPSYDSLNELVELIMSV</sequence>
<dbReference type="FunFam" id="3.40.50.2000:FF:000040">
    <property type="entry name" value="UDP-glycosyltransferase 76C1"/>
    <property type="match status" value="1"/>
</dbReference>
<keyword evidence="2" id="KW-0328">Glycosyltransferase</keyword>